<dbReference type="SUPFAM" id="SSF160355">
    <property type="entry name" value="Bacterial polysaccharide co-polymerase-like"/>
    <property type="match status" value="1"/>
</dbReference>
<proteinExistence type="predicted"/>
<gene>
    <name evidence="1" type="ORF">HAINFHK1212_0537</name>
</gene>
<reference evidence="1" key="1">
    <citation type="journal article" date="2010" name="Genomics">
        <title>Tracing phylogenomic events leading to diversity of Haemophilus influenzae and the emergence of Brazilian Purpuric Fever (BPF)-associated clones.</title>
        <authorList>
            <person name="Papazisi L."/>
            <person name="Ratnayake S."/>
            <person name="Remortel B.G."/>
            <person name="Bock G.R."/>
            <person name="Liang W."/>
            <person name="Saeed A.I."/>
            <person name="Liu J."/>
            <person name="Fleischmann R.D."/>
            <person name="Kilian M."/>
            <person name="Peterson S.N."/>
        </authorList>
    </citation>
    <scope>NUCLEOTIDE SEQUENCE [LARGE SCALE GENOMIC DNA]</scope>
    <source>
        <strain evidence="1">HK1212</strain>
    </source>
</reference>
<dbReference type="EMBL" id="ABFC01000568">
    <property type="protein sequence ID" value="EFA28732.1"/>
    <property type="molecule type" value="Genomic_DNA"/>
</dbReference>
<accession>A0A7G2JZ80</accession>
<name>A0A7G2JZ80_HAEIF</name>
<comment type="caution">
    <text evidence="1">The sequence shown here is derived from an EMBL/GenBank/DDBJ whole genome shotgun (WGS) entry which is preliminary data.</text>
</comment>
<evidence type="ECO:0000313" key="1">
    <source>
        <dbReference type="EMBL" id="EFA28732.1"/>
    </source>
</evidence>
<organism evidence="1">
    <name type="scientific">Haemophilus influenzae HK1212</name>
    <dbReference type="NCBI Taxonomy" id="456482"/>
    <lineage>
        <taxon>Bacteria</taxon>
        <taxon>Pseudomonadati</taxon>
        <taxon>Pseudomonadota</taxon>
        <taxon>Gammaproteobacteria</taxon>
        <taxon>Pasteurellales</taxon>
        <taxon>Pasteurellaceae</taxon>
        <taxon>Haemophilus</taxon>
    </lineage>
</organism>
<dbReference type="AlphaFoldDB" id="A0A7G2JZ80"/>
<sequence>MEYIRYVNNQARQTLNNELITKWKSLFEKRKITD</sequence>
<protein>
    <submittedName>
        <fullName evidence="1">Uncharacterized protein</fullName>
    </submittedName>
</protein>